<dbReference type="Gene3D" id="3.90.1150.10">
    <property type="entry name" value="Aspartate Aminotransferase, domain 1"/>
    <property type="match status" value="1"/>
</dbReference>
<comment type="caution">
    <text evidence="6">The sequence shown here is derived from an EMBL/GenBank/DDBJ whole genome shotgun (WGS) entry which is preliminary data.</text>
</comment>
<keyword evidence="3" id="KW-0808">Transferase</keyword>
<dbReference type="Proteomes" id="UP001257914">
    <property type="component" value="Unassembled WGS sequence"/>
</dbReference>
<dbReference type="InterPro" id="IPR015424">
    <property type="entry name" value="PyrdxlP-dep_Trfase"/>
</dbReference>
<dbReference type="InterPro" id="IPR000277">
    <property type="entry name" value="Cys/Met-Metab_PyrdxlP-dep_enz"/>
</dbReference>
<accession>A0ABU3QY16</accession>
<keyword evidence="4 5" id="KW-0663">Pyridoxal phosphate</keyword>
<evidence type="ECO:0000313" key="7">
    <source>
        <dbReference type="Proteomes" id="UP001257914"/>
    </source>
</evidence>
<dbReference type="InterPro" id="IPR015422">
    <property type="entry name" value="PyrdxlP-dep_Trfase_small"/>
</dbReference>
<reference evidence="6 7" key="1">
    <citation type="submission" date="2023-10" db="EMBL/GenBank/DDBJ databases">
        <title>Psychrosphaera aquimaarina strain SW33 isolated from seawater.</title>
        <authorList>
            <person name="Bayburt H."/>
            <person name="Kim J.M."/>
            <person name="Choi B.J."/>
            <person name="Jeon C.O."/>
        </authorList>
    </citation>
    <scope>NUCLEOTIDE SEQUENCE [LARGE SCALE GENOMIC DNA]</scope>
    <source>
        <strain evidence="6 7">KCTC 52743</strain>
    </source>
</reference>
<evidence type="ECO:0000256" key="1">
    <source>
        <dbReference type="ARBA" id="ARBA00001933"/>
    </source>
</evidence>
<evidence type="ECO:0000256" key="4">
    <source>
        <dbReference type="ARBA" id="ARBA00022898"/>
    </source>
</evidence>
<proteinExistence type="inferred from homology"/>
<dbReference type="Pfam" id="PF01053">
    <property type="entry name" value="Cys_Met_Meta_PP"/>
    <property type="match status" value="1"/>
</dbReference>
<dbReference type="InterPro" id="IPR015421">
    <property type="entry name" value="PyrdxlP-dep_Trfase_major"/>
</dbReference>
<dbReference type="EMBL" id="JAWCUA010000003">
    <property type="protein sequence ID" value="MDU0112318.1"/>
    <property type="molecule type" value="Genomic_DNA"/>
</dbReference>
<organism evidence="6 7">
    <name type="scientific">Psychrosphaera aquimarina</name>
    <dbReference type="NCBI Taxonomy" id="2044854"/>
    <lineage>
        <taxon>Bacteria</taxon>
        <taxon>Pseudomonadati</taxon>
        <taxon>Pseudomonadota</taxon>
        <taxon>Gammaproteobacteria</taxon>
        <taxon>Alteromonadales</taxon>
        <taxon>Pseudoalteromonadaceae</taxon>
        <taxon>Psychrosphaera</taxon>
    </lineage>
</organism>
<sequence>MSKTQFTTNIVHADRKLNPDSGAVHYPVVNSVLFGYENPQDLVDIFQGKQAGHAYARQSTPTTDALQSMVNDMENGVGCLVFASGMSAITTTFFTLLNAGDHIIASQFLFGNTPSVLGTLKRFGVEVTQVDVTNAQLVQSAIQPNTKMVFTETIANPVTQIADLDGIGQLCQQHNLVYIVDNTMTPSYLFKAKEVGASLITTSLTKYVGGHGTVTAGAVIDTGNYDWTNFDNILDSFRQQPAHAQALTQIKKKGLRDLGGCLSSDSAHLIALGAETMSLRLERACDNAMQLAQYLNDHDKIAKVYYPGLESHPQHLDAKKYFKTFGAIISFDPIAGIDPVKLLTELNLVISATHLGDNRTLALPVAQTIFYEMGLENRQKAGISENMIRMSVGIEDIGDLLSDFEQALMSC</sequence>
<dbReference type="PANTHER" id="PTHR43797">
    <property type="entry name" value="HOMOCYSTEINE/CYSTEINE SYNTHASE"/>
    <property type="match status" value="1"/>
</dbReference>
<gene>
    <name evidence="6" type="ORF">RT723_04750</name>
</gene>
<evidence type="ECO:0000256" key="2">
    <source>
        <dbReference type="ARBA" id="ARBA00009077"/>
    </source>
</evidence>
<evidence type="ECO:0000256" key="3">
    <source>
        <dbReference type="ARBA" id="ARBA00022679"/>
    </source>
</evidence>
<dbReference type="PANTHER" id="PTHR43797:SF2">
    <property type="entry name" value="HOMOCYSTEINE_CYSTEINE SYNTHASE"/>
    <property type="match status" value="1"/>
</dbReference>
<comment type="similarity">
    <text evidence="2 5">Belongs to the trans-sulfuration enzymes family.</text>
</comment>
<dbReference type="PIRSF" id="PIRSF001434">
    <property type="entry name" value="CGS"/>
    <property type="match status" value="1"/>
</dbReference>
<dbReference type="SUPFAM" id="SSF53383">
    <property type="entry name" value="PLP-dependent transferases"/>
    <property type="match status" value="1"/>
</dbReference>
<dbReference type="InterPro" id="IPR006235">
    <property type="entry name" value="OAc-hSer/O-AcSer_sulfhydrylase"/>
</dbReference>
<evidence type="ECO:0000256" key="5">
    <source>
        <dbReference type="RuleBase" id="RU362118"/>
    </source>
</evidence>
<dbReference type="NCBIfam" id="NF004609">
    <property type="entry name" value="PRK05939.1"/>
    <property type="match status" value="1"/>
</dbReference>
<dbReference type="Gene3D" id="3.40.640.10">
    <property type="entry name" value="Type I PLP-dependent aspartate aminotransferase-like (Major domain)"/>
    <property type="match status" value="1"/>
</dbReference>
<dbReference type="RefSeq" id="WP_315946069.1">
    <property type="nucleotide sequence ID" value="NZ_JAWCUA010000003.1"/>
</dbReference>
<protein>
    <submittedName>
        <fullName evidence="6">Cystathionine gamma-synthase family protein</fullName>
    </submittedName>
</protein>
<keyword evidence="7" id="KW-1185">Reference proteome</keyword>
<comment type="cofactor">
    <cofactor evidence="1 5">
        <name>pyridoxal 5'-phosphate</name>
        <dbReference type="ChEBI" id="CHEBI:597326"/>
    </cofactor>
</comment>
<evidence type="ECO:0000313" key="6">
    <source>
        <dbReference type="EMBL" id="MDU0112318.1"/>
    </source>
</evidence>
<name>A0ABU3QY16_9GAMM</name>